<feature type="region of interest" description="Disordered" evidence="1">
    <location>
        <begin position="34"/>
        <end position="78"/>
    </location>
</feature>
<dbReference type="AlphaFoldDB" id="A0AAV2PUH8"/>
<sequence>MTVTTTTVTSAYTCASAVGTAACSGRRLRRELYDDTLGYEEDDQDGEKQPRILSSMSGGEDELHEGPMLPNEPRMPSRQEGRVMMTVWSTASSTFIWTSTSINSSTTFSVSFYCTVAGAAFPPSCG</sequence>
<evidence type="ECO:0000256" key="1">
    <source>
        <dbReference type="SAM" id="MobiDB-lite"/>
    </source>
</evidence>
<comment type="caution">
    <text evidence="2">The sequence shown here is derived from an EMBL/GenBank/DDBJ whole genome shotgun (WGS) entry which is preliminary data.</text>
</comment>
<evidence type="ECO:0000313" key="3">
    <source>
        <dbReference type="Proteomes" id="UP001497623"/>
    </source>
</evidence>
<gene>
    <name evidence="2" type="ORF">MNOR_LOCUS4797</name>
</gene>
<dbReference type="Proteomes" id="UP001497623">
    <property type="component" value="Unassembled WGS sequence"/>
</dbReference>
<reference evidence="2 3" key="1">
    <citation type="submission" date="2024-05" db="EMBL/GenBank/DDBJ databases">
        <authorList>
            <person name="Wallberg A."/>
        </authorList>
    </citation>
    <scope>NUCLEOTIDE SEQUENCE [LARGE SCALE GENOMIC DNA]</scope>
</reference>
<dbReference type="EMBL" id="CAXKWB010001786">
    <property type="protein sequence ID" value="CAL4065469.1"/>
    <property type="molecule type" value="Genomic_DNA"/>
</dbReference>
<organism evidence="2 3">
    <name type="scientific">Meganyctiphanes norvegica</name>
    <name type="common">Northern krill</name>
    <name type="synonym">Thysanopoda norvegica</name>
    <dbReference type="NCBI Taxonomy" id="48144"/>
    <lineage>
        <taxon>Eukaryota</taxon>
        <taxon>Metazoa</taxon>
        <taxon>Ecdysozoa</taxon>
        <taxon>Arthropoda</taxon>
        <taxon>Crustacea</taxon>
        <taxon>Multicrustacea</taxon>
        <taxon>Malacostraca</taxon>
        <taxon>Eumalacostraca</taxon>
        <taxon>Eucarida</taxon>
        <taxon>Euphausiacea</taxon>
        <taxon>Euphausiidae</taxon>
        <taxon>Meganyctiphanes</taxon>
    </lineage>
</organism>
<proteinExistence type="predicted"/>
<keyword evidence="3" id="KW-1185">Reference proteome</keyword>
<protein>
    <submittedName>
        <fullName evidence="2">Uncharacterized protein</fullName>
    </submittedName>
</protein>
<evidence type="ECO:0000313" key="2">
    <source>
        <dbReference type="EMBL" id="CAL4065469.1"/>
    </source>
</evidence>
<accession>A0AAV2PUH8</accession>
<name>A0AAV2PUH8_MEGNR</name>